<dbReference type="SUPFAM" id="SSF55729">
    <property type="entry name" value="Acyl-CoA N-acyltransferases (Nat)"/>
    <property type="match status" value="1"/>
</dbReference>
<dbReference type="CDD" id="cd04301">
    <property type="entry name" value="NAT_SF"/>
    <property type="match status" value="1"/>
</dbReference>
<protein>
    <recommendedName>
        <fullName evidence="3">N-acetyltransferase domain-containing protein</fullName>
    </recommendedName>
</protein>
<keyword evidence="1" id="KW-0808">Transferase</keyword>
<evidence type="ECO:0000313" key="4">
    <source>
        <dbReference type="EMBL" id="SVE00934.1"/>
    </source>
</evidence>
<gene>
    <name evidence="4" type="ORF">METZ01_LOCUS453788</name>
</gene>
<organism evidence="4">
    <name type="scientific">marine metagenome</name>
    <dbReference type="NCBI Taxonomy" id="408172"/>
    <lineage>
        <taxon>unclassified sequences</taxon>
        <taxon>metagenomes</taxon>
        <taxon>ecological metagenomes</taxon>
    </lineage>
</organism>
<dbReference type="InterPro" id="IPR050680">
    <property type="entry name" value="YpeA/RimI_acetyltransf"/>
</dbReference>
<reference evidence="4" key="1">
    <citation type="submission" date="2018-05" db="EMBL/GenBank/DDBJ databases">
        <authorList>
            <person name="Lanie J.A."/>
            <person name="Ng W.-L."/>
            <person name="Kazmierczak K.M."/>
            <person name="Andrzejewski T.M."/>
            <person name="Davidsen T.M."/>
            <person name="Wayne K.J."/>
            <person name="Tettelin H."/>
            <person name="Glass J.I."/>
            <person name="Rusch D."/>
            <person name="Podicherti R."/>
            <person name="Tsui H.-C.T."/>
            <person name="Winkler M.E."/>
        </authorList>
    </citation>
    <scope>NUCLEOTIDE SEQUENCE</scope>
</reference>
<evidence type="ECO:0000256" key="1">
    <source>
        <dbReference type="ARBA" id="ARBA00022679"/>
    </source>
</evidence>
<dbReference type="GO" id="GO:0016747">
    <property type="term" value="F:acyltransferase activity, transferring groups other than amino-acyl groups"/>
    <property type="evidence" value="ECO:0007669"/>
    <property type="project" value="InterPro"/>
</dbReference>
<dbReference type="EMBL" id="UINC01187947">
    <property type="protein sequence ID" value="SVE00934.1"/>
    <property type="molecule type" value="Genomic_DNA"/>
</dbReference>
<dbReference type="PANTHER" id="PTHR43420">
    <property type="entry name" value="ACETYLTRANSFERASE"/>
    <property type="match status" value="1"/>
</dbReference>
<sequence>MQIVSAQKGDAEFIIAFNQKMALETENRRLPDDVIGPGVHAMLDDPQKGLYLLAKNENGEILGQLMVTFEWSDWRNATFWWIQSVYVAPEARRQGVYRLLHERVRTMAQESQKACGIRLYVEKENRGAQKTYEDLGMHHSHYFMYEEDWWAN</sequence>
<keyword evidence="2" id="KW-0012">Acyltransferase</keyword>
<evidence type="ECO:0000259" key="3">
    <source>
        <dbReference type="PROSITE" id="PS51186"/>
    </source>
</evidence>
<dbReference type="InterPro" id="IPR016181">
    <property type="entry name" value="Acyl_CoA_acyltransferase"/>
</dbReference>
<dbReference type="InterPro" id="IPR000182">
    <property type="entry name" value="GNAT_dom"/>
</dbReference>
<evidence type="ECO:0000256" key="2">
    <source>
        <dbReference type="ARBA" id="ARBA00023315"/>
    </source>
</evidence>
<dbReference type="AlphaFoldDB" id="A0A382ZZM2"/>
<dbReference type="PANTHER" id="PTHR43420:SF47">
    <property type="entry name" value="N-ACETYLTRANSFERASE DOMAIN-CONTAINING PROTEIN"/>
    <property type="match status" value="1"/>
</dbReference>
<dbReference type="PROSITE" id="PS51186">
    <property type="entry name" value="GNAT"/>
    <property type="match status" value="1"/>
</dbReference>
<accession>A0A382ZZM2</accession>
<dbReference type="Gene3D" id="3.40.630.30">
    <property type="match status" value="1"/>
</dbReference>
<proteinExistence type="predicted"/>
<dbReference type="Pfam" id="PF00583">
    <property type="entry name" value="Acetyltransf_1"/>
    <property type="match status" value="1"/>
</dbReference>
<name>A0A382ZZM2_9ZZZZ</name>
<feature type="domain" description="N-acetyltransferase" evidence="3">
    <location>
        <begin position="1"/>
        <end position="152"/>
    </location>
</feature>